<comment type="caution">
    <text evidence="1">The sequence shown here is derived from an EMBL/GenBank/DDBJ whole genome shotgun (WGS) entry which is preliminary data.</text>
</comment>
<accession>A0A7X5UXB6</accession>
<proteinExistence type="predicted"/>
<evidence type="ECO:0000313" key="2">
    <source>
        <dbReference type="Proteomes" id="UP000564677"/>
    </source>
</evidence>
<dbReference type="AlphaFoldDB" id="A0A7X5UXB6"/>
<dbReference type="EMBL" id="JAASQV010000001">
    <property type="protein sequence ID" value="NIJ63980.1"/>
    <property type="molecule type" value="Genomic_DNA"/>
</dbReference>
<dbReference type="RefSeq" id="WP_167298402.1">
    <property type="nucleotide sequence ID" value="NZ_JAASQV010000001.1"/>
</dbReference>
<dbReference type="Proteomes" id="UP000564677">
    <property type="component" value="Unassembled WGS sequence"/>
</dbReference>
<reference evidence="1 2" key="1">
    <citation type="submission" date="2020-03" db="EMBL/GenBank/DDBJ databases">
        <title>Genomic Encyclopedia of Type Strains, Phase IV (KMG-IV): sequencing the most valuable type-strain genomes for metagenomic binning, comparative biology and taxonomic classification.</title>
        <authorList>
            <person name="Goeker M."/>
        </authorList>
    </citation>
    <scope>NUCLEOTIDE SEQUENCE [LARGE SCALE GENOMIC DNA]</scope>
    <source>
        <strain evidence="1 2">DSM 4733</strain>
    </source>
</reference>
<gene>
    <name evidence="1" type="ORF">FHR20_000911</name>
</gene>
<sequence>MQSRFRIAMLVFLLLLGLLQALPAAAQRSRSLPLGERRNPEANVENWFIQLEEYQRYPQVARDLRCQALLEEIAWMYFGTENLPSMRIQGVDKLKWGALKPRISAEEERLSAALRNAALAPADRAWNAAKQWPASSYKNYLKLYNGVRYHAGLHLAGGRGAQALNARSSQCLADPAATPLAQQVLALLAKPIRGLPTMAGVSFMQGLPMRLPGYLYQPEGYRHIVCASLVESIANQRFGHVPGAGEPIPQGWETGATARLSSQAAAFRSLHVRTARAIHQAGMGAVGAVTPADRQAWQQSYSFAAVRVSGLAQKGVAEEKLRDPAMGCSGFAGVKEILAPAAPATMASGPVGIGSWPDRRVGYLADDAAFRPMFCSALVHAAYNWRVVEKDWFRAPAGKQSHWSRAAGFPEPEPASPAELQMRQAVRKAIQALYEAGQVDAEAKRWGNGPNAAYSVYGGDYNLLLNKAQSIVQARKAVAAFNEPRLACASLPQLAPVLAAVRQRLAAEDGRR</sequence>
<protein>
    <submittedName>
        <fullName evidence="1">Uncharacterized protein</fullName>
    </submittedName>
</protein>
<name>A0A7X5UXB6_9SPHN</name>
<organism evidence="1 2">
    <name type="scientific">Sphingomonas leidyi</name>
    <dbReference type="NCBI Taxonomy" id="68569"/>
    <lineage>
        <taxon>Bacteria</taxon>
        <taxon>Pseudomonadati</taxon>
        <taxon>Pseudomonadota</taxon>
        <taxon>Alphaproteobacteria</taxon>
        <taxon>Sphingomonadales</taxon>
        <taxon>Sphingomonadaceae</taxon>
        <taxon>Sphingomonas</taxon>
    </lineage>
</organism>
<keyword evidence="2" id="KW-1185">Reference proteome</keyword>
<evidence type="ECO:0000313" key="1">
    <source>
        <dbReference type="EMBL" id="NIJ63980.1"/>
    </source>
</evidence>